<keyword evidence="2" id="KW-1185">Reference proteome</keyword>
<comment type="caution">
    <text evidence="1">The sequence shown here is derived from an EMBL/GenBank/DDBJ whole genome shotgun (WGS) entry which is preliminary data.</text>
</comment>
<dbReference type="OrthoDB" id="2551793at2759"/>
<proteinExistence type="predicted"/>
<organism evidence="1 2">
    <name type="scientific">Ceratopteris richardii</name>
    <name type="common">Triangle waterfern</name>
    <dbReference type="NCBI Taxonomy" id="49495"/>
    <lineage>
        <taxon>Eukaryota</taxon>
        <taxon>Viridiplantae</taxon>
        <taxon>Streptophyta</taxon>
        <taxon>Embryophyta</taxon>
        <taxon>Tracheophyta</taxon>
        <taxon>Polypodiopsida</taxon>
        <taxon>Polypodiidae</taxon>
        <taxon>Polypodiales</taxon>
        <taxon>Pteridineae</taxon>
        <taxon>Pteridaceae</taxon>
        <taxon>Parkerioideae</taxon>
        <taxon>Ceratopteris</taxon>
    </lineage>
</organism>
<name>A0A8T2T6G4_CERRI</name>
<evidence type="ECO:0000313" key="2">
    <source>
        <dbReference type="Proteomes" id="UP000825935"/>
    </source>
</evidence>
<dbReference type="EMBL" id="CM035420">
    <property type="protein sequence ID" value="KAH7405292.1"/>
    <property type="molecule type" value="Genomic_DNA"/>
</dbReference>
<evidence type="ECO:0000313" key="1">
    <source>
        <dbReference type="EMBL" id="KAH7405292.1"/>
    </source>
</evidence>
<gene>
    <name evidence="1" type="ORF">KP509_15G064200</name>
</gene>
<accession>A0A8T2T6G4</accession>
<sequence>MCDNQSCIELASNPKHSEKMKHVDLKYHYIREVVEQKKLQLTYVSTHLMWADLLTKPLAADKFTQCSKHLGLCDTAQL</sequence>
<protein>
    <submittedName>
        <fullName evidence="1">Uncharacterized protein</fullName>
    </submittedName>
</protein>
<reference evidence="1" key="1">
    <citation type="submission" date="2021-08" db="EMBL/GenBank/DDBJ databases">
        <title>WGS assembly of Ceratopteris richardii.</title>
        <authorList>
            <person name="Marchant D.B."/>
            <person name="Chen G."/>
            <person name="Jenkins J."/>
            <person name="Shu S."/>
            <person name="Leebens-Mack J."/>
            <person name="Grimwood J."/>
            <person name="Schmutz J."/>
            <person name="Soltis P."/>
            <person name="Soltis D."/>
            <person name="Chen Z.-H."/>
        </authorList>
    </citation>
    <scope>NUCLEOTIDE SEQUENCE</scope>
    <source>
        <strain evidence="1">Whitten #5841</strain>
        <tissue evidence="1">Leaf</tissue>
    </source>
</reference>
<dbReference type="AlphaFoldDB" id="A0A8T2T6G4"/>
<dbReference type="CDD" id="cd09272">
    <property type="entry name" value="RNase_HI_RT_Ty1"/>
    <property type="match status" value="1"/>
</dbReference>
<dbReference type="Proteomes" id="UP000825935">
    <property type="component" value="Chromosome 15"/>
</dbReference>